<dbReference type="PROSITE" id="PS00211">
    <property type="entry name" value="ABC_TRANSPORTER_1"/>
    <property type="match status" value="1"/>
</dbReference>
<feature type="transmembrane region" description="Helical" evidence="6">
    <location>
        <begin position="362"/>
        <end position="385"/>
    </location>
</feature>
<proteinExistence type="predicted"/>
<evidence type="ECO:0000313" key="8">
    <source>
        <dbReference type="EMBL" id="KAK7235652.1"/>
    </source>
</evidence>
<dbReference type="Pfam" id="PF01061">
    <property type="entry name" value="ABC2_membrane"/>
    <property type="match status" value="1"/>
</dbReference>
<dbReference type="PANTHER" id="PTHR48041">
    <property type="entry name" value="ABC TRANSPORTER G FAMILY MEMBER 28"/>
    <property type="match status" value="1"/>
</dbReference>
<feature type="transmembrane region" description="Helical" evidence="6">
    <location>
        <begin position="297"/>
        <end position="318"/>
    </location>
</feature>
<dbReference type="Gene3D" id="3.40.50.300">
    <property type="entry name" value="P-loop containing nucleotide triphosphate hydrolases"/>
    <property type="match status" value="1"/>
</dbReference>
<dbReference type="InterPro" id="IPR003439">
    <property type="entry name" value="ABC_transporter-like_ATP-bd"/>
</dbReference>
<gene>
    <name evidence="8" type="ORF">SO694_00066192</name>
</gene>
<dbReference type="Proteomes" id="UP001363151">
    <property type="component" value="Unassembled WGS sequence"/>
</dbReference>
<sequence length="562" mass="61492">MTEADRDRVVAAAPEPEGRFAAIGLAAARLEKAEATGEALPPPPPEARRAFDFDDLTFTVADARFRRSCFVVEQRDELWPYLTCRESMAYAAALYGAPGRDPDAHLDRLGLASCADTLVGTHFQPGLSGGQKRRLSIALALVKRAKCLLLDEPTSGLDAAAAYNVVTFLRELAKADKLYVVSTIHQPSARVFAHFSSVLLLSKGRTAYCGPADACLAHFEALGHAVPPHTSVAEFLLDAVNADFTDDAKVDAILDAWAPVEEDRGPAKVDGDAAPPPPAQLAVCLRRQCLLIRRDPILLVVRAVALFAGNLYFSIVYIQARRRHQDQVSVLVAYATNMEMGYVRTEVTNGLLRAGPYLLSKALLEIPLMILLAFAALGVPGFLVLDFGNFGSSMVVWALHQYACETTAACCACLGHPLLAMAAYMTIWYCDLLYCGVWVPRDDMVWPLRAFHYLSPTTYGLRQLVWSDLSYGHYDKCDNYPSDQYCFCGDDVDARCDGESVLRNLHKLFALFHPKDTLAVDSLKLIGIAVLYKATQAALFMHSCHGATAVEPAKKRACLKRA</sequence>
<dbReference type="InterPro" id="IPR013525">
    <property type="entry name" value="ABC2_TM"/>
</dbReference>
<evidence type="ECO:0000256" key="2">
    <source>
        <dbReference type="ARBA" id="ARBA00022448"/>
    </source>
</evidence>
<dbReference type="PANTHER" id="PTHR48041:SF98">
    <property type="entry name" value="TRANSPORTER, PUTATIVE (EUROFUNG)-RELATED"/>
    <property type="match status" value="1"/>
</dbReference>
<comment type="subcellular location">
    <subcellularLocation>
        <location evidence="1">Membrane</location>
        <topology evidence="1">Multi-pass membrane protein</topology>
    </subcellularLocation>
</comment>
<keyword evidence="2" id="KW-0813">Transport</keyword>
<keyword evidence="4 6" id="KW-1133">Transmembrane helix</keyword>
<dbReference type="SUPFAM" id="SSF52540">
    <property type="entry name" value="P-loop containing nucleoside triphosphate hydrolases"/>
    <property type="match status" value="1"/>
</dbReference>
<reference evidence="8 9" key="1">
    <citation type="submission" date="2024-03" db="EMBL/GenBank/DDBJ databases">
        <title>Aureococcus anophagefferens CCMP1851 and Kratosvirus quantuckense: Draft genome of a second virus-susceptible host strain in the model system.</title>
        <authorList>
            <person name="Chase E."/>
            <person name="Truchon A.R."/>
            <person name="Schepens W."/>
            <person name="Wilhelm S.W."/>
        </authorList>
    </citation>
    <scope>NUCLEOTIDE SEQUENCE [LARGE SCALE GENOMIC DNA]</scope>
    <source>
        <strain evidence="8 9">CCMP1851</strain>
    </source>
</reference>
<keyword evidence="3 6" id="KW-0812">Transmembrane</keyword>
<accession>A0ABR1FQB6</accession>
<feature type="transmembrane region" description="Helical" evidence="6">
    <location>
        <begin position="421"/>
        <end position="439"/>
    </location>
</feature>
<evidence type="ECO:0000256" key="5">
    <source>
        <dbReference type="ARBA" id="ARBA00023136"/>
    </source>
</evidence>
<dbReference type="EMBL" id="JBBJCI010000291">
    <property type="protein sequence ID" value="KAK7235652.1"/>
    <property type="molecule type" value="Genomic_DNA"/>
</dbReference>
<evidence type="ECO:0000313" key="9">
    <source>
        <dbReference type="Proteomes" id="UP001363151"/>
    </source>
</evidence>
<protein>
    <submittedName>
        <fullName evidence="8">ABC transporter</fullName>
    </submittedName>
</protein>
<dbReference type="InterPro" id="IPR017871">
    <property type="entry name" value="ABC_transporter-like_CS"/>
</dbReference>
<evidence type="ECO:0000256" key="3">
    <source>
        <dbReference type="ARBA" id="ARBA00022692"/>
    </source>
</evidence>
<evidence type="ECO:0000259" key="7">
    <source>
        <dbReference type="PROSITE" id="PS50893"/>
    </source>
</evidence>
<keyword evidence="5 6" id="KW-0472">Membrane</keyword>
<comment type="caution">
    <text evidence="8">The sequence shown here is derived from an EMBL/GenBank/DDBJ whole genome shotgun (WGS) entry which is preliminary data.</text>
</comment>
<name>A0ABR1FQB6_AURAN</name>
<dbReference type="InterPro" id="IPR050352">
    <property type="entry name" value="ABCG_transporters"/>
</dbReference>
<dbReference type="InterPro" id="IPR027417">
    <property type="entry name" value="P-loop_NTPase"/>
</dbReference>
<evidence type="ECO:0000256" key="4">
    <source>
        <dbReference type="ARBA" id="ARBA00022989"/>
    </source>
</evidence>
<evidence type="ECO:0000256" key="1">
    <source>
        <dbReference type="ARBA" id="ARBA00004141"/>
    </source>
</evidence>
<keyword evidence="9" id="KW-1185">Reference proteome</keyword>
<feature type="domain" description="ABC transporter" evidence="7">
    <location>
        <begin position="4"/>
        <end position="228"/>
    </location>
</feature>
<organism evidence="8 9">
    <name type="scientific">Aureococcus anophagefferens</name>
    <name type="common">Harmful bloom alga</name>
    <dbReference type="NCBI Taxonomy" id="44056"/>
    <lineage>
        <taxon>Eukaryota</taxon>
        <taxon>Sar</taxon>
        <taxon>Stramenopiles</taxon>
        <taxon>Ochrophyta</taxon>
        <taxon>Pelagophyceae</taxon>
        <taxon>Pelagomonadales</taxon>
        <taxon>Pelagomonadaceae</taxon>
        <taxon>Aureococcus</taxon>
    </lineage>
</organism>
<dbReference type="Pfam" id="PF00005">
    <property type="entry name" value="ABC_tran"/>
    <property type="match status" value="1"/>
</dbReference>
<dbReference type="PROSITE" id="PS50893">
    <property type="entry name" value="ABC_TRANSPORTER_2"/>
    <property type="match status" value="1"/>
</dbReference>
<evidence type="ECO:0000256" key="6">
    <source>
        <dbReference type="SAM" id="Phobius"/>
    </source>
</evidence>